<dbReference type="SUPFAM" id="SSF53743">
    <property type="entry name" value="FucI/AraA N-terminal and middle domains"/>
    <property type="match status" value="1"/>
</dbReference>
<dbReference type="PANTHER" id="PTHR36120:SF2">
    <property type="entry name" value="FUCOSE ISOMERASE"/>
    <property type="match status" value="1"/>
</dbReference>
<dbReference type="InterPro" id="IPR009015">
    <property type="entry name" value="Fucose_isomerase_N/cen_sf"/>
</dbReference>
<name>A0ABN6MGM1_9ACTN</name>
<proteinExistence type="predicted"/>
<dbReference type="PANTHER" id="PTHR36120">
    <property type="entry name" value="FUCOSE ISOMERASE"/>
    <property type="match status" value="1"/>
</dbReference>
<evidence type="ECO:0000313" key="4">
    <source>
        <dbReference type="Proteomes" id="UP001320544"/>
    </source>
</evidence>
<evidence type="ECO:0000256" key="1">
    <source>
        <dbReference type="ARBA" id="ARBA00023235"/>
    </source>
</evidence>
<reference evidence="3 4" key="1">
    <citation type="submission" date="2022-01" db="EMBL/GenBank/DDBJ databases">
        <title>Novel bile acid biosynthetic pathways are enriched in the microbiome of centenarians.</title>
        <authorList>
            <person name="Sato Y."/>
            <person name="Atarashi K."/>
            <person name="Plichta R.D."/>
            <person name="Arai Y."/>
            <person name="Sasajima S."/>
            <person name="Kearney M.S."/>
            <person name="Suda W."/>
            <person name="Takeshita K."/>
            <person name="Sasaki T."/>
            <person name="Okamoto S."/>
            <person name="Skelly N.A."/>
            <person name="Okamura Y."/>
            <person name="Vlamakis H."/>
            <person name="Li Y."/>
            <person name="Tanoue T."/>
            <person name="Takei H."/>
            <person name="Nittono H."/>
            <person name="Narushima S."/>
            <person name="Irie J."/>
            <person name="Itoh H."/>
            <person name="Moriya K."/>
            <person name="Sugiura Y."/>
            <person name="Suematsu M."/>
            <person name="Moritoki N."/>
            <person name="Shibata S."/>
            <person name="Littman R.D."/>
            <person name="Fischbach A.M."/>
            <person name="Uwamino Y."/>
            <person name="Inoue T."/>
            <person name="Honda A."/>
            <person name="Hattori M."/>
            <person name="Murai T."/>
            <person name="Xavier J.R."/>
            <person name="Hirose N."/>
            <person name="Honda K."/>
        </authorList>
    </citation>
    <scope>NUCLEOTIDE SEQUENCE [LARGE SCALE GENOMIC DNA]</scope>
    <source>
        <strain evidence="3 4">CE91-St30</strain>
    </source>
</reference>
<keyword evidence="2" id="KW-0119">Carbohydrate metabolism</keyword>
<keyword evidence="1" id="KW-0413">Isomerase</keyword>
<gene>
    <name evidence="3" type="ORF">CE91St30_21670</name>
</gene>
<organism evidence="3 4">
    <name type="scientific">Raoultibacter timonensis</name>
    <dbReference type="NCBI Taxonomy" id="1907662"/>
    <lineage>
        <taxon>Bacteria</taxon>
        <taxon>Bacillati</taxon>
        <taxon>Actinomycetota</taxon>
        <taxon>Coriobacteriia</taxon>
        <taxon>Eggerthellales</taxon>
        <taxon>Eggerthellaceae</taxon>
        <taxon>Raoultibacter</taxon>
    </lineage>
</organism>
<keyword evidence="4" id="KW-1185">Reference proteome</keyword>
<dbReference type="RefSeq" id="WP_244385997.1">
    <property type="nucleotide sequence ID" value="NZ_AP025564.1"/>
</dbReference>
<dbReference type="Proteomes" id="UP001320544">
    <property type="component" value="Chromosome"/>
</dbReference>
<evidence type="ECO:0000313" key="3">
    <source>
        <dbReference type="EMBL" id="BDE96834.1"/>
    </source>
</evidence>
<dbReference type="EMBL" id="AP025564">
    <property type="protein sequence ID" value="BDE96834.1"/>
    <property type="molecule type" value="Genomic_DNA"/>
</dbReference>
<accession>A0ABN6MGM1</accession>
<protein>
    <recommendedName>
        <fullName evidence="5">L-fucose isomerase-like protein</fullName>
    </recommendedName>
</protein>
<evidence type="ECO:0000256" key="2">
    <source>
        <dbReference type="ARBA" id="ARBA00023277"/>
    </source>
</evidence>
<evidence type="ECO:0008006" key="5">
    <source>
        <dbReference type="Google" id="ProtNLM"/>
    </source>
</evidence>
<sequence length="516" mass="58677">MITKADDVRLVVQPIFLEMEHLYKYEGPCRVGQGEALEVGFDAIRNAEWCKRFQKKLVDNIPDEVAEVRDIIRIKRTDNWDQEEEWWDRIAQTTGDTDFYIIHSFLGLDDIAVEFGERFNKPFSLEPEYENPCSTTSVGAALNARGRGYEFYGFRTWGELVWQLRILRARKVVRTSRILMAPRNGAALSFSGVDGAYDVEELTHNLGCRFRYISIHELLDQTSLASPEGNHTTPGRDTWDITDDDMREIEAMADDLIAHAEEVEVERRYVINSLKFFKTVRKHMDRLDCNGFTAPCPDSCSTRRLNEEQFTFCLAHSLNMRAGLPSACEYDACSVITQQALIAVSGQRCFMGNTMPIVKESDGRWATFGLGGIEEEDMPLLDEHEGHLYMMVHSVPNPRMNDPEQDAPYSLRHFAEEKGFGAVYRYDFNRDKGKVITVARFSPDGSKLLVTKGTIVCGNGFRQHSCNTAIVFAVNDQEDLFQKQMQVGNHLATVYGDYTKEMEALGRSLGIEVITA</sequence>